<dbReference type="AlphaFoldDB" id="A0AA36GJB7"/>
<evidence type="ECO:0000313" key="2">
    <source>
        <dbReference type="EMBL" id="CAJ0588460.1"/>
    </source>
</evidence>
<gene>
    <name evidence="2" type="ORF">CYNAS_LOCUS443</name>
</gene>
<feature type="signal peptide" evidence="1">
    <location>
        <begin position="1"/>
        <end position="22"/>
    </location>
</feature>
<accession>A0AA36GJB7</accession>
<proteinExistence type="predicted"/>
<reference evidence="2" key="1">
    <citation type="submission" date="2023-07" db="EMBL/GenBank/DDBJ databases">
        <authorList>
            <consortium name="CYATHOMIX"/>
        </authorList>
    </citation>
    <scope>NUCLEOTIDE SEQUENCE</scope>
    <source>
        <strain evidence="2">N/A</strain>
    </source>
</reference>
<dbReference type="EMBL" id="CATQJL010000001">
    <property type="protein sequence ID" value="CAJ0588460.1"/>
    <property type="molecule type" value="Genomic_DNA"/>
</dbReference>
<feature type="chain" id="PRO_5041320693" evidence="1">
    <location>
        <begin position="23"/>
        <end position="151"/>
    </location>
</feature>
<organism evidence="2 3">
    <name type="scientific">Cylicocyclus nassatus</name>
    <name type="common">Nematode worm</name>
    <dbReference type="NCBI Taxonomy" id="53992"/>
    <lineage>
        <taxon>Eukaryota</taxon>
        <taxon>Metazoa</taxon>
        <taxon>Ecdysozoa</taxon>
        <taxon>Nematoda</taxon>
        <taxon>Chromadorea</taxon>
        <taxon>Rhabditida</taxon>
        <taxon>Rhabditina</taxon>
        <taxon>Rhabditomorpha</taxon>
        <taxon>Strongyloidea</taxon>
        <taxon>Strongylidae</taxon>
        <taxon>Cylicocyclus</taxon>
    </lineage>
</organism>
<sequence length="151" mass="17525">MARITCQVLATLLLYFSSFCFSTSTDCSSSTGNSIRAKRGCPMSPYATFLTEDQQETLHELVTEARQQGADEYQVKEHIDAYISKILPPQRYSEFQQAYERFEAERRGKRSAEEKQLPKKVYDLVDQYSGSSLDIDYSKFYKDDVRRLRNL</sequence>
<evidence type="ECO:0000313" key="3">
    <source>
        <dbReference type="Proteomes" id="UP001176961"/>
    </source>
</evidence>
<protein>
    <submittedName>
        <fullName evidence="2">Uncharacterized protein</fullName>
    </submittedName>
</protein>
<evidence type="ECO:0000256" key="1">
    <source>
        <dbReference type="SAM" id="SignalP"/>
    </source>
</evidence>
<keyword evidence="1" id="KW-0732">Signal</keyword>
<comment type="caution">
    <text evidence="2">The sequence shown here is derived from an EMBL/GenBank/DDBJ whole genome shotgun (WGS) entry which is preliminary data.</text>
</comment>
<name>A0AA36GJB7_CYLNA</name>
<keyword evidence="3" id="KW-1185">Reference proteome</keyword>
<dbReference type="Proteomes" id="UP001176961">
    <property type="component" value="Unassembled WGS sequence"/>
</dbReference>